<dbReference type="Proteomes" id="UP000490939">
    <property type="component" value="Unassembled WGS sequence"/>
</dbReference>
<dbReference type="InterPro" id="IPR006094">
    <property type="entry name" value="Oxid_FAD_bind_N"/>
</dbReference>
<dbReference type="InterPro" id="IPR016166">
    <property type="entry name" value="FAD-bd_PCMH"/>
</dbReference>
<dbReference type="InterPro" id="IPR004113">
    <property type="entry name" value="FAD-bd_oxidored_4_C"/>
</dbReference>
<sequence length="853" mass="93911">MPRPTNFASTSSPASLLRTSRPVQLRQPIASQCLVARRYATKNSKPEREGLSFKGQLYESTHERVLKEKAERAKYSAIRDARPQGYSGQALGWVMGVVIFTSLGYYFGNAWSPKPAPTTSTTALPDAPPPSHNIREQNLMAAWTEMRDIVGKENVITDKGDLESHSGSSWSSHSTLESEWPFMVVRPLTTEQVSSIMKVCHERRIPVTPYSGGTSLEGHFAATRGGICIDFARMDKILTLHTEDLDVVVQPAVGWENLNQELAKVGLFFPPDPGPGAQIGGMIGTGCSGTNSYRYGTMKDWVLSLTMVLADGTIVKTRQRPRKSSAGYDLTRLFIGSEGTLGLVTEATLKVTPKAQKESVAVCSFGTVRQAADCVFKVVGAGVPIAAIEILDDVQMRCINEAGMTSKSWTEAPTLFFKFAGTPSSVKEHISIVQKLAKSTGSKTFEFAKSEEEAAELWSARKEALWSTMAQKKHEGERVWTTDVAVPISRLADIIDITKSDISASGLTGSIVGHVGDGNFHAILLFDPAKPGEAEKAETLVHDMVKRAIEMEGTATGEHGVGLVKRDYLSHELGQDTVDLMRKVKMALDPLCLLNFLTLPTAILGIFTIIAVFERIFKLIRPSPQYRPLGSPRYGLDIFQWGYFLALLCISTLITTTLSRGDKDDDNHAFQIRLLSLPTALLMFLVAILTFLSLLLNGLEIRIPFRFGSIDKGNILRPAVFYIVEDVVAVDGEGGIEYRQAFNSRYEKSHIFRAMIWKLSVAWMVGFYLMAILVAVLVIKLPVAAVYAVGWAAPFPVAGLMAVATIYFVKGELRREWEEGEEYDGEDGERFEDESSDAPLLDSERTPLLNESR</sequence>
<evidence type="ECO:0000256" key="6">
    <source>
        <dbReference type="ARBA" id="ARBA00038897"/>
    </source>
</evidence>
<evidence type="ECO:0000259" key="10">
    <source>
        <dbReference type="PROSITE" id="PS51387"/>
    </source>
</evidence>
<dbReference type="GO" id="GO:0008720">
    <property type="term" value="F:D-lactate dehydrogenase (NAD+) activity"/>
    <property type="evidence" value="ECO:0007669"/>
    <property type="project" value="TreeGrafter"/>
</dbReference>
<evidence type="ECO:0000256" key="4">
    <source>
        <dbReference type="ARBA" id="ARBA00022827"/>
    </source>
</evidence>
<dbReference type="PROSITE" id="PS51387">
    <property type="entry name" value="FAD_PCMH"/>
    <property type="match status" value="1"/>
</dbReference>
<feature type="transmembrane region" description="Helical" evidence="9">
    <location>
        <begin position="593"/>
        <end position="613"/>
    </location>
</feature>
<keyword evidence="9" id="KW-0472">Membrane</keyword>
<evidence type="ECO:0000256" key="9">
    <source>
        <dbReference type="SAM" id="Phobius"/>
    </source>
</evidence>
<evidence type="ECO:0000256" key="8">
    <source>
        <dbReference type="SAM" id="MobiDB-lite"/>
    </source>
</evidence>
<evidence type="ECO:0000256" key="3">
    <source>
        <dbReference type="ARBA" id="ARBA00022630"/>
    </source>
</evidence>
<reference evidence="11 12" key="1">
    <citation type="submission" date="2019-07" db="EMBL/GenBank/DDBJ databases">
        <title>Venturia inaequalis Genome Resource.</title>
        <authorList>
            <person name="Lichtner F.J."/>
        </authorList>
    </citation>
    <scope>NUCLEOTIDE SEQUENCE [LARGE SCALE GENOMIC DNA]</scope>
    <source>
        <strain evidence="11 12">DMI_063113</strain>
    </source>
</reference>
<comment type="caution">
    <text evidence="11">The sequence shown here is derived from an EMBL/GenBank/DDBJ whole genome shotgun (WGS) entry which is preliminary data.</text>
</comment>
<dbReference type="InterPro" id="IPR016169">
    <property type="entry name" value="FAD-bd_PCMH_sub2"/>
</dbReference>
<comment type="similarity">
    <text evidence="2">Belongs to the FAD-binding oxidoreductase/transferase type 4 family.</text>
</comment>
<dbReference type="FunFam" id="3.30.70.2740:FF:000001">
    <property type="entry name" value="D-lactate dehydrogenase mitochondrial"/>
    <property type="match status" value="1"/>
</dbReference>
<dbReference type="AlphaFoldDB" id="A0A8H3VTK0"/>
<dbReference type="SUPFAM" id="SSF56176">
    <property type="entry name" value="FAD-binding/transporter-associated domain-like"/>
    <property type="match status" value="1"/>
</dbReference>
<feature type="transmembrane region" description="Helical" evidence="9">
    <location>
        <begin position="755"/>
        <end position="779"/>
    </location>
</feature>
<organism evidence="11 12">
    <name type="scientific">Venturia inaequalis</name>
    <name type="common">Apple scab fungus</name>
    <dbReference type="NCBI Taxonomy" id="5025"/>
    <lineage>
        <taxon>Eukaryota</taxon>
        <taxon>Fungi</taxon>
        <taxon>Dikarya</taxon>
        <taxon>Ascomycota</taxon>
        <taxon>Pezizomycotina</taxon>
        <taxon>Dothideomycetes</taxon>
        <taxon>Pleosporomycetidae</taxon>
        <taxon>Venturiales</taxon>
        <taxon>Venturiaceae</taxon>
        <taxon>Venturia</taxon>
    </lineage>
</organism>
<dbReference type="SUPFAM" id="SSF55103">
    <property type="entry name" value="FAD-linked oxidases, C-terminal domain"/>
    <property type="match status" value="1"/>
</dbReference>
<feature type="region of interest" description="Disordered" evidence="8">
    <location>
        <begin position="1"/>
        <end position="21"/>
    </location>
</feature>
<dbReference type="Pfam" id="PF02913">
    <property type="entry name" value="FAD-oxidase_C"/>
    <property type="match status" value="1"/>
</dbReference>
<dbReference type="Gene3D" id="3.30.70.2740">
    <property type="match status" value="1"/>
</dbReference>
<dbReference type="Gene3D" id="1.10.45.10">
    <property type="entry name" value="Vanillyl-alcohol Oxidase, Chain A, domain 4"/>
    <property type="match status" value="1"/>
</dbReference>
<feature type="transmembrane region" description="Helical" evidence="9">
    <location>
        <begin position="634"/>
        <end position="654"/>
    </location>
</feature>
<evidence type="ECO:0000256" key="7">
    <source>
        <dbReference type="ARBA" id="ARBA00051436"/>
    </source>
</evidence>
<evidence type="ECO:0000313" key="11">
    <source>
        <dbReference type="EMBL" id="KAE9993816.1"/>
    </source>
</evidence>
<dbReference type="EC" id="1.1.2.4" evidence="6"/>
<feature type="transmembrane region" description="Helical" evidence="9">
    <location>
        <begin position="785"/>
        <end position="809"/>
    </location>
</feature>
<keyword evidence="5" id="KW-0560">Oxidoreductase</keyword>
<evidence type="ECO:0000256" key="5">
    <source>
        <dbReference type="ARBA" id="ARBA00023002"/>
    </source>
</evidence>
<dbReference type="PANTHER" id="PTHR11748">
    <property type="entry name" value="D-LACTATE DEHYDROGENASE"/>
    <property type="match status" value="1"/>
</dbReference>
<keyword evidence="3" id="KW-0285">Flavoprotein</keyword>
<gene>
    <name evidence="11" type="ORF">EG327_003066</name>
</gene>
<keyword evidence="4" id="KW-0274">FAD</keyword>
<feature type="domain" description="FAD-binding PCMH-type" evidence="10">
    <location>
        <begin position="177"/>
        <end position="354"/>
    </location>
</feature>
<keyword evidence="9" id="KW-1133">Transmembrane helix</keyword>
<dbReference type="FunFam" id="3.30.465.10:FF:000014">
    <property type="entry name" value="D-lactate dehydrogenase (Cytochrome), putative"/>
    <property type="match status" value="1"/>
</dbReference>
<dbReference type="GO" id="GO:0004458">
    <property type="term" value="F:D-lactate dehydrogenase (cytochrome) activity"/>
    <property type="evidence" value="ECO:0007669"/>
    <property type="project" value="UniProtKB-EC"/>
</dbReference>
<dbReference type="GO" id="GO:1903457">
    <property type="term" value="P:lactate catabolic process"/>
    <property type="evidence" value="ECO:0007669"/>
    <property type="project" value="TreeGrafter"/>
</dbReference>
<dbReference type="GO" id="GO:0071949">
    <property type="term" value="F:FAD binding"/>
    <property type="evidence" value="ECO:0007669"/>
    <property type="project" value="InterPro"/>
</dbReference>
<dbReference type="PANTHER" id="PTHR11748:SF116">
    <property type="entry name" value="D-LACTATE DEHYDROGENASE (CYTOCHROME) (AFU_ORTHOLOGUE AFUA_7G02560)"/>
    <property type="match status" value="1"/>
</dbReference>
<name>A0A8H3VTK0_VENIN</name>
<keyword evidence="9" id="KW-0812">Transmembrane</keyword>
<feature type="region of interest" description="Disordered" evidence="8">
    <location>
        <begin position="819"/>
        <end position="853"/>
    </location>
</feature>
<protein>
    <recommendedName>
        <fullName evidence="6">D-lactate dehydrogenase (cytochrome)</fullName>
        <ecNumber evidence="6">1.1.2.4</ecNumber>
    </recommendedName>
</protein>
<comment type="cofactor">
    <cofactor evidence="1">
        <name>FAD</name>
        <dbReference type="ChEBI" id="CHEBI:57692"/>
    </cofactor>
</comment>
<dbReference type="InterPro" id="IPR016164">
    <property type="entry name" value="FAD-linked_Oxase-like_C"/>
</dbReference>
<proteinExistence type="inferred from homology"/>
<dbReference type="InterPro" id="IPR016171">
    <property type="entry name" value="Vanillyl_alc_oxidase_C-sub2"/>
</dbReference>
<feature type="transmembrane region" description="Helical" evidence="9">
    <location>
        <begin position="674"/>
        <end position="696"/>
    </location>
</feature>
<dbReference type="Gene3D" id="3.30.465.10">
    <property type="match status" value="1"/>
</dbReference>
<dbReference type="GO" id="GO:0005739">
    <property type="term" value="C:mitochondrion"/>
    <property type="evidence" value="ECO:0007669"/>
    <property type="project" value="TreeGrafter"/>
</dbReference>
<dbReference type="FunFam" id="1.10.45.10:FF:000001">
    <property type="entry name" value="D-lactate dehydrogenase mitochondrial"/>
    <property type="match status" value="1"/>
</dbReference>
<dbReference type="EMBL" id="WNWR01000020">
    <property type="protein sequence ID" value="KAE9993816.1"/>
    <property type="molecule type" value="Genomic_DNA"/>
</dbReference>
<accession>A0A8H3VTK0</accession>
<evidence type="ECO:0000256" key="1">
    <source>
        <dbReference type="ARBA" id="ARBA00001974"/>
    </source>
</evidence>
<evidence type="ECO:0000256" key="2">
    <source>
        <dbReference type="ARBA" id="ARBA00008000"/>
    </source>
</evidence>
<feature type="compositionally biased region" description="Acidic residues" evidence="8">
    <location>
        <begin position="819"/>
        <end position="836"/>
    </location>
</feature>
<dbReference type="InterPro" id="IPR036318">
    <property type="entry name" value="FAD-bd_PCMH-like_sf"/>
</dbReference>
<comment type="catalytic activity">
    <reaction evidence="7">
        <text>(R)-lactate + 2 Fe(III)-[cytochrome c] = 2 Fe(II)-[cytochrome c] + pyruvate + 2 H(+)</text>
        <dbReference type="Rhea" id="RHEA:13521"/>
        <dbReference type="Rhea" id="RHEA-COMP:10350"/>
        <dbReference type="Rhea" id="RHEA-COMP:14399"/>
        <dbReference type="ChEBI" id="CHEBI:15361"/>
        <dbReference type="ChEBI" id="CHEBI:15378"/>
        <dbReference type="ChEBI" id="CHEBI:16004"/>
        <dbReference type="ChEBI" id="CHEBI:29033"/>
        <dbReference type="ChEBI" id="CHEBI:29034"/>
        <dbReference type="EC" id="1.1.2.4"/>
    </reaction>
</comment>
<keyword evidence="12" id="KW-1185">Reference proteome</keyword>
<dbReference type="Pfam" id="PF01565">
    <property type="entry name" value="FAD_binding_4"/>
    <property type="match status" value="1"/>
</dbReference>
<evidence type="ECO:0000313" key="12">
    <source>
        <dbReference type="Proteomes" id="UP000490939"/>
    </source>
</evidence>